<dbReference type="Proteomes" id="UP001303473">
    <property type="component" value="Unassembled WGS sequence"/>
</dbReference>
<evidence type="ECO:0000256" key="8">
    <source>
        <dbReference type="ARBA" id="ARBA00015499"/>
    </source>
</evidence>
<dbReference type="Pfam" id="PF00174">
    <property type="entry name" value="Oxidored_molyb"/>
    <property type="match status" value="1"/>
</dbReference>
<dbReference type="InterPro" id="IPR000572">
    <property type="entry name" value="OxRdtase_Mopterin-bd_dom"/>
</dbReference>
<dbReference type="CDD" id="cd06183">
    <property type="entry name" value="cyt_b5_reduct_like"/>
    <property type="match status" value="1"/>
</dbReference>
<dbReference type="AlphaFoldDB" id="A0AAN6N4Z6"/>
<keyword evidence="11" id="KW-0479">Metal-binding</keyword>
<keyword evidence="12" id="KW-0274">FAD</keyword>
<dbReference type="GO" id="GO:0008482">
    <property type="term" value="F:sulfite oxidase activity"/>
    <property type="evidence" value="ECO:0007669"/>
    <property type="project" value="TreeGrafter"/>
</dbReference>
<evidence type="ECO:0000256" key="4">
    <source>
        <dbReference type="ARBA" id="ARBA00003838"/>
    </source>
</evidence>
<evidence type="ECO:0000256" key="7">
    <source>
        <dbReference type="ARBA" id="ARBA00012673"/>
    </source>
</evidence>
<keyword evidence="13" id="KW-0560">Oxidoreductase</keyword>
<evidence type="ECO:0000256" key="10">
    <source>
        <dbReference type="ARBA" id="ARBA00022630"/>
    </source>
</evidence>
<feature type="compositionally biased region" description="Low complexity" evidence="16">
    <location>
        <begin position="824"/>
        <end position="836"/>
    </location>
</feature>
<keyword evidence="20" id="KW-1185">Reference proteome</keyword>
<evidence type="ECO:0000256" key="16">
    <source>
        <dbReference type="SAM" id="MobiDB-lite"/>
    </source>
</evidence>
<dbReference type="InterPro" id="IPR036400">
    <property type="entry name" value="Cyt_B5-like_heme/steroid_sf"/>
</dbReference>
<dbReference type="PANTHER" id="PTHR19372">
    <property type="entry name" value="SULFITE REDUCTASE"/>
    <property type="match status" value="1"/>
</dbReference>
<feature type="compositionally biased region" description="Polar residues" evidence="16">
    <location>
        <begin position="230"/>
        <end position="249"/>
    </location>
</feature>
<reference evidence="20" key="1">
    <citation type="journal article" date="2023" name="Mol. Phylogenet. Evol.">
        <title>Genome-scale phylogeny and comparative genomics of the fungal order Sordariales.</title>
        <authorList>
            <person name="Hensen N."/>
            <person name="Bonometti L."/>
            <person name="Westerberg I."/>
            <person name="Brannstrom I.O."/>
            <person name="Guillou S."/>
            <person name="Cros-Aarteil S."/>
            <person name="Calhoun S."/>
            <person name="Haridas S."/>
            <person name="Kuo A."/>
            <person name="Mondo S."/>
            <person name="Pangilinan J."/>
            <person name="Riley R."/>
            <person name="LaButti K."/>
            <person name="Andreopoulos B."/>
            <person name="Lipzen A."/>
            <person name="Chen C."/>
            <person name="Yan M."/>
            <person name="Daum C."/>
            <person name="Ng V."/>
            <person name="Clum A."/>
            <person name="Steindorff A."/>
            <person name="Ohm R.A."/>
            <person name="Martin F."/>
            <person name="Silar P."/>
            <person name="Natvig D.O."/>
            <person name="Lalanne C."/>
            <person name="Gautier V."/>
            <person name="Ament-Velasquez S.L."/>
            <person name="Kruys A."/>
            <person name="Hutchinson M.I."/>
            <person name="Powell A.J."/>
            <person name="Barry K."/>
            <person name="Miller A.N."/>
            <person name="Grigoriev I.V."/>
            <person name="Debuchy R."/>
            <person name="Gladieux P."/>
            <person name="Hiltunen Thoren M."/>
            <person name="Johannesson H."/>
        </authorList>
    </citation>
    <scope>NUCLEOTIDE SEQUENCE [LARGE SCALE GENOMIC DNA]</scope>
    <source>
        <strain evidence="20">CBS 340.73</strain>
    </source>
</reference>
<dbReference type="GO" id="GO:0020037">
    <property type="term" value="F:heme binding"/>
    <property type="evidence" value="ECO:0007669"/>
    <property type="project" value="TreeGrafter"/>
</dbReference>
<evidence type="ECO:0000256" key="5">
    <source>
        <dbReference type="ARBA" id="ARBA00006253"/>
    </source>
</evidence>
<dbReference type="PRINTS" id="PR00371">
    <property type="entry name" value="FPNCR"/>
</dbReference>
<comment type="caution">
    <text evidence="19">The sequence shown here is derived from an EMBL/GenBank/DDBJ whole genome shotgun (WGS) entry which is preliminary data.</text>
</comment>
<evidence type="ECO:0000256" key="15">
    <source>
        <dbReference type="ARBA" id="ARBA00049155"/>
    </source>
</evidence>
<dbReference type="GO" id="GO:0030151">
    <property type="term" value="F:molybdenum ion binding"/>
    <property type="evidence" value="ECO:0007669"/>
    <property type="project" value="InterPro"/>
</dbReference>
<evidence type="ECO:0000313" key="19">
    <source>
        <dbReference type="EMBL" id="KAK3939189.1"/>
    </source>
</evidence>
<dbReference type="InterPro" id="IPR001199">
    <property type="entry name" value="Cyt_B5-like_heme/steroid-bd"/>
</dbReference>
<comment type="function">
    <text evidence="4">Nitrate reductase is a key enzyme involved in the first step of nitrate assimilation in plants, fungi and bacteria.</text>
</comment>
<keyword evidence="9" id="KW-0500">Molybdenum</keyword>
<feature type="region of interest" description="Disordered" evidence="16">
    <location>
        <begin position="230"/>
        <end position="251"/>
    </location>
</feature>
<accession>A0AAN6N4Z6</accession>
<dbReference type="PRINTS" id="PR00407">
    <property type="entry name" value="EUMOPTERIN"/>
</dbReference>
<dbReference type="GO" id="GO:0006790">
    <property type="term" value="P:sulfur compound metabolic process"/>
    <property type="evidence" value="ECO:0007669"/>
    <property type="project" value="TreeGrafter"/>
</dbReference>
<dbReference type="SUPFAM" id="SSF81296">
    <property type="entry name" value="E set domains"/>
    <property type="match status" value="1"/>
</dbReference>
<comment type="cofactor">
    <cofactor evidence="2">
        <name>heme</name>
        <dbReference type="ChEBI" id="CHEBI:30413"/>
    </cofactor>
</comment>
<dbReference type="InterPro" id="IPR017938">
    <property type="entry name" value="Riboflavin_synthase-like_b-brl"/>
</dbReference>
<dbReference type="SUPFAM" id="SSF52343">
    <property type="entry name" value="Ferredoxin reductase-like, C-terminal NADP-linked domain"/>
    <property type="match status" value="1"/>
</dbReference>
<evidence type="ECO:0000256" key="6">
    <source>
        <dbReference type="ARBA" id="ARBA00011738"/>
    </source>
</evidence>
<dbReference type="SUPFAM" id="SSF55856">
    <property type="entry name" value="Cytochrome b5-like heme/steroid binding domain"/>
    <property type="match status" value="1"/>
</dbReference>
<evidence type="ECO:0000256" key="12">
    <source>
        <dbReference type="ARBA" id="ARBA00022827"/>
    </source>
</evidence>
<dbReference type="InterPro" id="IPR005066">
    <property type="entry name" value="MoCF_OxRdtse_dimer"/>
</dbReference>
<evidence type="ECO:0000259" key="17">
    <source>
        <dbReference type="PROSITE" id="PS50255"/>
    </source>
</evidence>
<comment type="cofactor">
    <cofactor evidence="3">
        <name>FAD</name>
        <dbReference type="ChEBI" id="CHEBI:57692"/>
    </cofactor>
</comment>
<evidence type="ECO:0000256" key="1">
    <source>
        <dbReference type="ARBA" id="ARBA00001924"/>
    </source>
</evidence>
<dbReference type="Gene3D" id="2.40.30.10">
    <property type="entry name" value="Translation factors"/>
    <property type="match status" value="1"/>
</dbReference>
<evidence type="ECO:0000313" key="20">
    <source>
        <dbReference type="Proteomes" id="UP001303473"/>
    </source>
</evidence>
<dbReference type="Pfam" id="PF00173">
    <property type="entry name" value="Cyt-b5"/>
    <property type="match status" value="1"/>
</dbReference>
<dbReference type="InterPro" id="IPR008333">
    <property type="entry name" value="Cbr1-like_FAD-bd_dom"/>
</dbReference>
<dbReference type="Gene3D" id="3.40.50.80">
    <property type="entry name" value="Nucleotide-binding domain of ferredoxin-NADP reductase (FNR) module"/>
    <property type="match status" value="1"/>
</dbReference>
<dbReference type="PROSITE" id="PS50255">
    <property type="entry name" value="CYTOCHROME_B5_2"/>
    <property type="match status" value="1"/>
</dbReference>
<feature type="region of interest" description="Disordered" evidence="16">
    <location>
        <begin position="1"/>
        <end position="61"/>
    </location>
</feature>
<comment type="similarity">
    <text evidence="5">Belongs to the nitrate reductase family.</text>
</comment>
<dbReference type="GO" id="GO:0050464">
    <property type="term" value="F:nitrate reductase (NADPH) activity"/>
    <property type="evidence" value="ECO:0007669"/>
    <property type="project" value="UniProtKB-EC"/>
</dbReference>
<evidence type="ECO:0000256" key="13">
    <source>
        <dbReference type="ARBA" id="ARBA00023002"/>
    </source>
</evidence>
<keyword evidence="10" id="KW-0285">Flavoprotein</keyword>
<dbReference type="Pfam" id="PF00970">
    <property type="entry name" value="FAD_binding_6"/>
    <property type="match status" value="2"/>
</dbReference>
<dbReference type="InterPro" id="IPR036374">
    <property type="entry name" value="OxRdtase_Mopterin-bd_sf"/>
</dbReference>
<dbReference type="PRINTS" id="PR00406">
    <property type="entry name" value="CYTB5RDTASE"/>
</dbReference>
<comment type="cofactor">
    <cofactor evidence="1">
        <name>Mo-molybdopterin</name>
        <dbReference type="ChEBI" id="CHEBI:71302"/>
    </cofactor>
</comment>
<dbReference type="Gene3D" id="3.90.420.10">
    <property type="entry name" value="Oxidoreductase, molybdopterin-binding domain"/>
    <property type="match status" value="1"/>
</dbReference>
<feature type="compositionally biased region" description="Gly residues" evidence="16">
    <location>
        <begin position="148"/>
        <end position="162"/>
    </location>
</feature>
<dbReference type="SMART" id="SM01117">
    <property type="entry name" value="Cyt-b5"/>
    <property type="match status" value="1"/>
</dbReference>
<dbReference type="SUPFAM" id="SSF63380">
    <property type="entry name" value="Riboflavin synthase domain-like"/>
    <property type="match status" value="1"/>
</dbReference>
<dbReference type="GO" id="GO:0043546">
    <property type="term" value="F:molybdopterin cofactor binding"/>
    <property type="evidence" value="ECO:0007669"/>
    <property type="project" value="TreeGrafter"/>
</dbReference>
<dbReference type="InterPro" id="IPR001709">
    <property type="entry name" value="Flavoprot_Pyr_Nucl_cyt_Rdtase"/>
</dbReference>
<dbReference type="InterPro" id="IPR017927">
    <property type="entry name" value="FAD-bd_FR_type"/>
</dbReference>
<evidence type="ECO:0000256" key="11">
    <source>
        <dbReference type="ARBA" id="ARBA00022723"/>
    </source>
</evidence>
<dbReference type="EC" id="1.7.1.3" evidence="7"/>
<dbReference type="EMBL" id="MU853815">
    <property type="protein sequence ID" value="KAK3939189.1"/>
    <property type="molecule type" value="Genomic_DNA"/>
</dbReference>
<dbReference type="InterPro" id="IPR014756">
    <property type="entry name" value="Ig_E-set"/>
</dbReference>
<dbReference type="PANTHER" id="PTHR19372:SF7">
    <property type="entry name" value="SULFITE OXIDASE, MITOCHONDRIAL"/>
    <property type="match status" value="1"/>
</dbReference>
<evidence type="ECO:0000256" key="3">
    <source>
        <dbReference type="ARBA" id="ARBA00001974"/>
    </source>
</evidence>
<dbReference type="SUPFAM" id="SSF56524">
    <property type="entry name" value="Oxidoreductase molybdopterin-binding domain"/>
    <property type="match status" value="1"/>
</dbReference>
<sequence>MPHHIPWTVRVQGHPGSSADDIQNEPDWAGRHSHRVGYKNRDGRRPGITHQDDEHLGGDGDVESAKKRLAELRREVDTGRLVNFRDLVEGQEDFHLGHPENRSQGWRYVLDTSEQWVKEGEPWPANLHKREQQQQYKQTLGDGDGGDKQGNGGKRDGTGVGNGTKDKQGGEKRDEDKQEHELKRADDRGKHHDARHTGGTEDDEEGCKYTPQELALLRALEHERDYIANLGQSDGRQPSPQSSNMTSTTIDEHPVQIRLTGKHPMNSEPRLSGLFDAGLITPNELHYIRNHGAVPRLLWEFHKLDVECDWKRLTLRMDELKDNYDMINIPIALACTGNRRKELNLMRKTKGASNAASTVGCAYWKGPLLRDVLLSAGVPEKMPAGKRFWETSIPFEYCMDPTNDVLLAMYMNDVPLPPDYGYPVRVMIPGYIGGRCVKWLKKIWISDHENTSHYHIWDNRVLPSFVTEKDGAFAEALFHHPDTACYEQNFNSVIVHPAHDEQISVGRARKGEAYRIQGYAYDGGGHPVQMVEVSLDGGDTWLYCVRKYPDNPIRHGNKFWSWLHWHVDVSLSHLLRAESVTVRAFNAFKNTQPETPHWNTMGMMNNSRYVVKLGVVDGEDGMAAIRFKHPTESGSGEGGWMQPSEEVRISQAKQQSGTPDKIFTRHEIEKHDKEDDCWIVADGKVYDVTSVLAWHPGGKEAVLAHAGKVHHETSEEMASIHDDYAYAKLKECILGRVSEKAAKFIKANAEAAAREKANSQGVEGLALQKHRWVPVKLVARKQISEDTKTYTFQLPDGKKALGLGTCQHVQIGFHLRDKMVIRPYTPTRPLLPPTDATPDKGMSGNDSEMVQELADGKGTFDLTVKVYFPDENQPGGALSNILDCVPIGEEVEMRGPTGDIIYHGNGKFTIEGKERRFERVSLVLGGSGLTPGYSLIARILLTPGDHTKVRVVDANKTEDDILLKEELDGFGRDYGGEQFKIAHVLSHPSDKWKGLKGHVTGDILKANLFPPEKGERDKGSEGSVMFLCGPPGMIQGAVLPALRDWGYVEDENMFGF</sequence>
<feature type="domain" description="FAD-binding FR-type" evidence="18">
    <location>
        <begin position="770"/>
        <end position="903"/>
    </location>
</feature>
<dbReference type="Gene3D" id="3.10.120.10">
    <property type="entry name" value="Cytochrome b5-like heme/steroid binding domain"/>
    <property type="match status" value="1"/>
</dbReference>
<evidence type="ECO:0000256" key="9">
    <source>
        <dbReference type="ARBA" id="ARBA00022505"/>
    </source>
</evidence>
<evidence type="ECO:0000256" key="2">
    <source>
        <dbReference type="ARBA" id="ARBA00001971"/>
    </source>
</evidence>
<feature type="region of interest" description="Disordered" evidence="16">
    <location>
        <begin position="122"/>
        <end position="208"/>
    </location>
</feature>
<dbReference type="Pfam" id="PF03404">
    <property type="entry name" value="Mo-co_dimer"/>
    <property type="match status" value="1"/>
</dbReference>
<feature type="compositionally biased region" description="Basic and acidic residues" evidence="16">
    <location>
        <begin position="39"/>
        <end position="61"/>
    </location>
</feature>
<organism evidence="19 20">
    <name type="scientific">Diplogelasinospora grovesii</name>
    <dbReference type="NCBI Taxonomy" id="303347"/>
    <lineage>
        <taxon>Eukaryota</taxon>
        <taxon>Fungi</taxon>
        <taxon>Dikarya</taxon>
        <taxon>Ascomycota</taxon>
        <taxon>Pezizomycotina</taxon>
        <taxon>Sordariomycetes</taxon>
        <taxon>Sordariomycetidae</taxon>
        <taxon>Sordariales</taxon>
        <taxon>Diplogelasinosporaceae</taxon>
        <taxon>Diplogelasinospora</taxon>
    </lineage>
</organism>
<dbReference type="InterPro" id="IPR008335">
    <property type="entry name" value="Mopterin_OxRdtase_euk"/>
</dbReference>
<dbReference type="Gene3D" id="2.60.40.650">
    <property type="match status" value="1"/>
</dbReference>
<keyword evidence="14" id="KW-0534">Nitrate assimilation</keyword>
<evidence type="ECO:0000259" key="18">
    <source>
        <dbReference type="PROSITE" id="PS51384"/>
    </source>
</evidence>
<feature type="domain" description="Cytochrome b5 heme-binding" evidence="17">
    <location>
        <begin position="660"/>
        <end position="738"/>
    </location>
</feature>
<dbReference type="InterPro" id="IPR001433">
    <property type="entry name" value="OxRdtase_FAD/NAD-bd"/>
</dbReference>
<dbReference type="PROSITE" id="PS51384">
    <property type="entry name" value="FAD_FR"/>
    <property type="match status" value="1"/>
</dbReference>
<comment type="subunit">
    <text evidence="6">Homodimer.</text>
</comment>
<comment type="catalytic activity">
    <reaction evidence="15">
        <text>nitrite + NADP(+) + H2O = nitrate + NADPH + H(+)</text>
        <dbReference type="Rhea" id="RHEA:19061"/>
        <dbReference type="ChEBI" id="CHEBI:15377"/>
        <dbReference type="ChEBI" id="CHEBI:15378"/>
        <dbReference type="ChEBI" id="CHEBI:16301"/>
        <dbReference type="ChEBI" id="CHEBI:17632"/>
        <dbReference type="ChEBI" id="CHEBI:57783"/>
        <dbReference type="ChEBI" id="CHEBI:58349"/>
        <dbReference type="EC" id="1.7.1.3"/>
    </reaction>
</comment>
<feature type="region of interest" description="Disordered" evidence="16">
    <location>
        <begin position="824"/>
        <end position="845"/>
    </location>
</feature>
<evidence type="ECO:0000256" key="14">
    <source>
        <dbReference type="ARBA" id="ARBA00023063"/>
    </source>
</evidence>
<proteinExistence type="inferred from homology"/>
<dbReference type="GO" id="GO:0042128">
    <property type="term" value="P:nitrate assimilation"/>
    <property type="evidence" value="ECO:0007669"/>
    <property type="project" value="UniProtKB-KW"/>
</dbReference>
<dbReference type="InterPro" id="IPR039261">
    <property type="entry name" value="FNR_nucleotide-bd"/>
</dbReference>
<dbReference type="Pfam" id="PF00175">
    <property type="entry name" value="NAD_binding_1"/>
    <property type="match status" value="1"/>
</dbReference>
<name>A0AAN6N4Z6_9PEZI</name>
<protein>
    <recommendedName>
        <fullName evidence="8">Nitrate reductase [NADPH]</fullName>
        <ecNumber evidence="7">1.7.1.3</ecNumber>
    </recommendedName>
</protein>
<feature type="compositionally biased region" description="Basic and acidic residues" evidence="16">
    <location>
        <begin position="164"/>
        <end position="199"/>
    </location>
</feature>
<gene>
    <name evidence="19" type="ORF">QBC46DRAFT_438367</name>
</gene>